<dbReference type="Proteomes" id="UP000198393">
    <property type="component" value="Unassembled WGS sequence"/>
</dbReference>
<keyword evidence="1" id="KW-1133">Transmembrane helix</keyword>
<protein>
    <submittedName>
        <fullName evidence="2">Uncharacterized protein</fullName>
    </submittedName>
</protein>
<accession>A0A239M662</accession>
<dbReference type="AlphaFoldDB" id="A0A239M662"/>
<keyword evidence="3" id="KW-1185">Reference proteome</keyword>
<name>A0A239M662_EKHLU</name>
<keyword evidence="1" id="KW-0812">Transmembrane</keyword>
<evidence type="ECO:0000313" key="3">
    <source>
        <dbReference type="Proteomes" id="UP000198393"/>
    </source>
</evidence>
<evidence type="ECO:0000313" key="2">
    <source>
        <dbReference type="EMBL" id="SNT38397.1"/>
    </source>
</evidence>
<keyword evidence="1" id="KW-0472">Membrane</keyword>
<organism evidence="2 3">
    <name type="scientific">Ekhidna lutea</name>
    <dbReference type="NCBI Taxonomy" id="447679"/>
    <lineage>
        <taxon>Bacteria</taxon>
        <taxon>Pseudomonadati</taxon>
        <taxon>Bacteroidota</taxon>
        <taxon>Cytophagia</taxon>
        <taxon>Cytophagales</taxon>
        <taxon>Reichenbachiellaceae</taxon>
        <taxon>Ekhidna</taxon>
    </lineage>
</organism>
<sequence length="51" mass="5814">MGTIYPSFYVNVNNYTSINSLIDPMNMVISLINGLGSLNFRLILTIYQQKK</sequence>
<reference evidence="2 3" key="1">
    <citation type="submission" date="2017-06" db="EMBL/GenBank/DDBJ databases">
        <authorList>
            <person name="Kim H.J."/>
            <person name="Triplett B.A."/>
        </authorList>
    </citation>
    <scope>NUCLEOTIDE SEQUENCE [LARGE SCALE GENOMIC DNA]</scope>
    <source>
        <strain evidence="2 3">DSM 19307</strain>
    </source>
</reference>
<feature type="transmembrane region" description="Helical" evidence="1">
    <location>
        <begin position="27"/>
        <end position="47"/>
    </location>
</feature>
<dbReference type="EMBL" id="FZPD01000007">
    <property type="protein sequence ID" value="SNT38397.1"/>
    <property type="molecule type" value="Genomic_DNA"/>
</dbReference>
<proteinExistence type="predicted"/>
<evidence type="ECO:0000256" key="1">
    <source>
        <dbReference type="SAM" id="Phobius"/>
    </source>
</evidence>
<gene>
    <name evidence="2" type="ORF">SAMN05421640_3681</name>
</gene>